<gene>
    <name evidence="2" type="ORF">ATL17_0563</name>
</gene>
<dbReference type="OrthoDB" id="4763906at2"/>
<accession>A0A4R6W0W6</accession>
<feature type="transmembrane region" description="Helical" evidence="1">
    <location>
        <begin position="49"/>
        <end position="73"/>
    </location>
</feature>
<dbReference type="AlphaFoldDB" id="A0A4R6W0W6"/>
<organism evidence="2 3">
    <name type="scientific">Maritalea mobilis</name>
    <dbReference type="NCBI Taxonomy" id="483324"/>
    <lineage>
        <taxon>Bacteria</taxon>
        <taxon>Pseudomonadati</taxon>
        <taxon>Pseudomonadota</taxon>
        <taxon>Alphaproteobacteria</taxon>
        <taxon>Hyphomicrobiales</taxon>
        <taxon>Devosiaceae</taxon>
        <taxon>Maritalea</taxon>
    </lineage>
</organism>
<keyword evidence="1" id="KW-0812">Transmembrane</keyword>
<evidence type="ECO:0000313" key="3">
    <source>
        <dbReference type="Proteomes" id="UP000295391"/>
    </source>
</evidence>
<keyword evidence="1" id="KW-0472">Membrane</keyword>
<keyword evidence="3" id="KW-1185">Reference proteome</keyword>
<name>A0A4R6W0W6_9HYPH</name>
<proteinExistence type="predicted"/>
<comment type="caution">
    <text evidence="2">The sequence shown here is derived from an EMBL/GenBank/DDBJ whole genome shotgun (WGS) entry which is preliminary data.</text>
</comment>
<evidence type="ECO:0008006" key="4">
    <source>
        <dbReference type="Google" id="ProtNLM"/>
    </source>
</evidence>
<reference evidence="2 3" key="1">
    <citation type="submission" date="2019-03" db="EMBL/GenBank/DDBJ databases">
        <title>Genomic Encyclopedia of Type Strains, Phase III (KMG-III): the genomes of soil and plant-associated and newly described type strains.</title>
        <authorList>
            <person name="Whitman W."/>
        </authorList>
    </citation>
    <scope>NUCLEOTIDE SEQUENCE [LARGE SCALE GENOMIC DNA]</scope>
    <source>
        <strain evidence="2 3">CGMCC 1.7002</strain>
    </source>
</reference>
<sequence length="166" mass="18203">MITRNVKKLVLIALLLGAYWFFGNLYEAIAMIPNHIFDPVTAVAGYKSYFIFSGPTFYFVPLTQFGFLALLLAWYGMQEADLKAVLARGAISMGAALVLTALIVTQIHERFFAFENAANGEMLRTLALALFIANIGRLLLVGYAVNCLLAVYVNLGQPTAAQTDAR</sequence>
<evidence type="ECO:0000256" key="1">
    <source>
        <dbReference type="SAM" id="Phobius"/>
    </source>
</evidence>
<keyword evidence="1" id="KW-1133">Transmembrane helix</keyword>
<evidence type="ECO:0000313" key="2">
    <source>
        <dbReference type="EMBL" id="TDQ66565.1"/>
    </source>
</evidence>
<feature type="transmembrane region" description="Helical" evidence="1">
    <location>
        <begin position="9"/>
        <end position="29"/>
    </location>
</feature>
<feature type="transmembrane region" description="Helical" evidence="1">
    <location>
        <begin position="85"/>
        <end position="107"/>
    </location>
</feature>
<dbReference type="RefSeq" id="WP_133571251.1">
    <property type="nucleotide sequence ID" value="NZ_SNYR01000001.1"/>
</dbReference>
<feature type="transmembrane region" description="Helical" evidence="1">
    <location>
        <begin position="127"/>
        <end position="153"/>
    </location>
</feature>
<dbReference type="EMBL" id="SNYR01000001">
    <property type="protein sequence ID" value="TDQ66565.1"/>
    <property type="molecule type" value="Genomic_DNA"/>
</dbReference>
<protein>
    <recommendedName>
        <fullName evidence="4">DUF4149 domain-containing protein</fullName>
    </recommendedName>
</protein>
<dbReference type="Proteomes" id="UP000295391">
    <property type="component" value="Unassembled WGS sequence"/>
</dbReference>